<organism evidence="2 3">
    <name type="scientific">Artemisia annua</name>
    <name type="common">Sweet wormwood</name>
    <dbReference type="NCBI Taxonomy" id="35608"/>
    <lineage>
        <taxon>Eukaryota</taxon>
        <taxon>Viridiplantae</taxon>
        <taxon>Streptophyta</taxon>
        <taxon>Embryophyta</taxon>
        <taxon>Tracheophyta</taxon>
        <taxon>Spermatophyta</taxon>
        <taxon>Magnoliopsida</taxon>
        <taxon>eudicotyledons</taxon>
        <taxon>Gunneridae</taxon>
        <taxon>Pentapetalae</taxon>
        <taxon>asterids</taxon>
        <taxon>campanulids</taxon>
        <taxon>Asterales</taxon>
        <taxon>Asteraceae</taxon>
        <taxon>Asteroideae</taxon>
        <taxon>Anthemideae</taxon>
        <taxon>Artemisiinae</taxon>
        <taxon>Artemisia</taxon>
    </lineage>
</organism>
<evidence type="ECO:0000256" key="1">
    <source>
        <dbReference type="SAM" id="MobiDB-lite"/>
    </source>
</evidence>
<dbReference type="AlphaFoldDB" id="A0A2U1NQY0"/>
<name>A0A2U1NQY0_ARTAN</name>
<gene>
    <name evidence="2" type="ORF">CTI12_AA237770</name>
</gene>
<keyword evidence="3" id="KW-1185">Reference proteome</keyword>
<dbReference type="STRING" id="35608.A0A2U1NQY0"/>
<feature type="region of interest" description="Disordered" evidence="1">
    <location>
        <begin position="105"/>
        <end position="176"/>
    </location>
</feature>
<feature type="compositionally biased region" description="Basic residues" evidence="1">
    <location>
        <begin position="126"/>
        <end position="137"/>
    </location>
</feature>
<sequence>MQKIPCLFFLYLSSYYFQIKHTHYTTMDQKYTLVLALMVVIVVAVGGQCPANDPTKSPLQIAKPPITSPLNGTAAKTPTLAPTASLATSPTPILPVFPSNAPVRAPTTAVPEPVSSPTAVAPTPVPRKKKIKGKKHIAPAPAPTPLKAASPAPIVAPGTSLETPSPGPSDDVAADESGENKLRSMQMVVGCLVLGSALFTLF</sequence>
<dbReference type="PANTHER" id="PTHR37209">
    <property type="entry name" value="LYSINE-RICH ARABINOGALACTAN PROTEIN 17-RELATED"/>
    <property type="match status" value="1"/>
</dbReference>
<dbReference type="InterPro" id="IPR044981">
    <property type="entry name" value="AGP9/17/18"/>
</dbReference>
<protein>
    <submittedName>
        <fullName evidence="2">Uncharacterized protein</fullName>
    </submittedName>
</protein>
<dbReference type="OrthoDB" id="914267at2759"/>
<dbReference type="EMBL" id="PKPP01002338">
    <property type="protein sequence ID" value="PWA75915.1"/>
    <property type="molecule type" value="Genomic_DNA"/>
</dbReference>
<dbReference type="PANTHER" id="PTHR37209:SF3">
    <property type="entry name" value="LYSINE-RICH ARABINOGALACTAN PROTEIN 17"/>
    <property type="match status" value="1"/>
</dbReference>
<evidence type="ECO:0000313" key="2">
    <source>
        <dbReference type="EMBL" id="PWA75915.1"/>
    </source>
</evidence>
<reference evidence="2 3" key="1">
    <citation type="journal article" date="2018" name="Mol. Plant">
        <title>The genome of Artemisia annua provides insight into the evolution of Asteraceae family and artemisinin biosynthesis.</title>
        <authorList>
            <person name="Shen Q."/>
            <person name="Zhang L."/>
            <person name="Liao Z."/>
            <person name="Wang S."/>
            <person name="Yan T."/>
            <person name="Shi P."/>
            <person name="Liu M."/>
            <person name="Fu X."/>
            <person name="Pan Q."/>
            <person name="Wang Y."/>
            <person name="Lv Z."/>
            <person name="Lu X."/>
            <person name="Zhang F."/>
            <person name="Jiang W."/>
            <person name="Ma Y."/>
            <person name="Chen M."/>
            <person name="Hao X."/>
            <person name="Li L."/>
            <person name="Tang Y."/>
            <person name="Lv G."/>
            <person name="Zhou Y."/>
            <person name="Sun X."/>
            <person name="Brodelius P.E."/>
            <person name="Rose J.K.C."/>
            <person name="Tang K."/>
        </authorList>
    </citation>
    <scope>NUCLEOTIDE SEQUENCE [LARGE SCALE GENOMIC DNA]</scope>
    <source>
        <strain evidence="3">cv. Huhao1</strain>
        <tissue evidence="2">Leaf</tissue>
    </source>
</reference>
<proteinExistence type="predicted"/>
<comment type="caution">
    <text evidence="2">The sequence shown here is derived from an EMBL/GenBank/DDBJ whole genome shotgun (WGS) entry which is preliminary data.</text>
</comment>
<dbReference type="Proteomes" id="UP000245207">
    <property type="component" value="Unassembled WGS sequence"/>
</dbReference>
<accession>A0A2U1NQY0</accession>
<dbReference type="GO" id="GO:0005886">
    <property type="term" value="C:plasma membrane"/>
    <property type="evidence" value="ECO:0007669"/>
    <property type="project" value="InterPro"/>
</dbReference>
<evidence type="ECO:0000313" key="3">
    <source>
        <dbReference type="Proteomes" id="UP000245207"/>
    </source>
</evidence>